<sequence length="877" mass="100271">MDEHIKEASIVSTILIILGCISHGGCISEVDTFFQTFYHCLFHFNIDNNREQNDQWDIYRKILHFYAGVSPLTTQISEGVHLTSGNHTTLDYQDIFTIRRFSSCSINIQLCRGVKILPRTDGPELWRGEFLWLIFSSNNTVCNYNDVGRAPLTRYSAMIFGIFDFKRVHLLCLSCEYAFSEITNLSTLDGSTISHYKKLWKKLHSNLNGKSIVINAAMDFSSLDNKWNCNIHKKDVVYAYVCVYLTMMRYLNFTTIPNGSPKVSETLVHGAIFTRQLVNEESREFLSSKKLELVGYALNSEVYEYTIVLDQIPSTNLQALIQPFDWMTWICLIISVIMVAVVLSLEFTTLSTNQLNKFTVSLSWAWFPTMGLLVDQPASNLSRLVMKRAINALLWCQWCAVALNLSQFYKGSLFSFLSSSNSPEVPHNLDSILKTNALIFTLSKSRCFPNGTIPVSCSTLRDTMLTDLIESKFKSIAINYAELYKRTDWLGNDSTNALVGLVRKGQLFNKQTNTAETPKGFVFIDSRAMVNLFKMQITFFSGMWASKTIPLPLLVQRDGWFIKENYLHWLFKETLAQLYESGLYNRWNDFDLRDDIVFYTKKTAHTIHERPVNGSEVSHIRKYSHGYIKSQQLGISLANLFHYVFISTAKEPSVLVTLNLKVYLPIMIYGLVSLGLSGAVWFGAMLTCIPHGCCTSEIDKFLNNFHHCVFHFHVGYNSEQNDQWDVYSRIINFYAGKSPFTTQTSKRKIEILFNQDISQITRFSGCSISLQLCGLVKKKSDVTGTELWRREFMWFVFSSNDTECDYDDVATAVSIITGYSAIIFEILDYKQVHMLCLSCDYISRLTSVSAHDVNDIPQLTIQDALEKATFKSSRKIN</sequence>
<evidence type="ECO:0000256" key="1">
    <source>
        <dbReference type="SAM" id="Phobius"/>
    </source>
</evidence>
<accession>A0ABP1QQJ1</accession>
<organism evidence="2 3">
    <name type="scientific">Orchesella dallaii</name>
    <dbReference type="NCBI Taxonomy" id="48710"/>
    <lineage>
        <taxon>Eukaryota</taxon>
        <taxon>Metazoa</taxon>
        <taxon>Ecdysozoa</taxon>
        <taxon>Arthropoda</taxon>
        <taxon>Hexapoda</taxon>
        <taxon>Collembola</taxon>
        <taxon>Entomobryomorpha</taxon>
        <taxon>Entomobryoidea</taxon>
        <taxon>Orchesellidae</taxon>
        <taxon>Orchesellinae</taxon>
        <taxon>Orchesella</taxon>
    </lineage>
</organism>
<keyword evidence="1" id="KW-0472">Membrane</keyword>
<reference evidence="2 3" key="1">
    <citation type="submission" date="2024-08" db="EMBL/GenBank/DDBJ databases">
        <authorList>
            <person name="Cucini C."/>
            <person name="Frati F."/>
        </authorList>
    </citation>
    <scope>NUCLEOTIDE SEQUENCE [LARGE SCALE GENOMIC DNA]</scope>
</reference>
<keyword evidence="1" id="KW-1133">Transmembrane helix</keyword>
<proteinExistence type="predicted"/>
<dbReference type="PROSITE" id="PS51257">
    <property type="entry name" value="PROKAR_LIPOPROTEIN"/>
    <property type="match status" value="1"/>
</dbReference>
<name>A0ABP1QQJ1_9HEXA</name>
<dbReference type="EMBL" id="CAXLJM020000036">
    <property type="protein sequence ID" value="CAL8105080.1"/>
    <property type="molecule type" value="Genomic_DNA"/>
</dbReference>
<protein>
    <submittedName>
        <fullName evidence="2">Uncharacterized protein</fullName>
    </submittedName>
</protein>
<dbReference type="Gene3D" id="1.10.287.70">
    <property type="match status" value="1"/>
</dbReference>
<comment type="caution">
    <text evidence="2">The sequence shown here is derived from an EMBL/GenBank/DDBJ whole genome shotgun (WGS) entry which is preliminary data.</text>
</comment>
<gene>
    <name evidence="2" type="ORF">ODALV1_LOCUS11950</name>
</gene>
<evidence type="ECO:0000313" key="2">
    <source>
        <dbReference type="EMBL" id="CAL8105080.1"/>
    </source>
</evidence>
<feature type="transmembrane region" description="Helical" evidence="1">
    <location>
        <begin position="326"/>
        <end position="347"/>
    </location>
</feature>
<keyword evidence="3" id="KW-1185">Reference proteome</keyword>
<keyword evidence="1" id="KW-0812">Transmembrane</keyword>
<evidence type="ECO:0000313" key="3">
    <source>
        <dbReference type="Proteomes" id="UP001642540"/>
    </source>
</evidence>
<feature type="transmembrane region" description="Helical" evidence="1">
    <location>
        <begin position="662"/>
        <end position="684"/>
    </location>
</feature>
<dbReference type="Proteomes" id="UP001642540">
    <property type="component" value="Unassembled WGS sequence"/>
</dbReference>